<evidence type="ECO:0000313" key="2">
    <source>
        <dbReference type="EMBL" id="KAI1885777.1"/>
    </source>
</evidence>
<accession>A0A8T3CPM4</accession>
<gene>
    <name evidence="2" type="ORF">AGOR_G00207290</name>
</gene>
<feature type="compositionally biased region" description="Polar residues" evidence="1">
    <location>
        <begin position="253"/>
        <end position="262"/>
    </location>
</feature>
<dbReference type="OrthoDB" id="6337960at2759"/>
<reference evidence="2" key="1">
    <citation type="submission" date="2021-01" db="EMBL/GenBank/DDBJ databases">
        <authorList>
            <person name="Zahm M."/>
            <person name="Roques C."/>
            <person name="Cabau C."/>
            <person name="Klopp C."/>
            <person name="Donnadieu C."/>
            <person name="Jouanno E."/>
            <person name="Lampietro C."/>
            <person name="Louis A."/>
            <person name="Herpin A."/>
            <person name="Echchiki A."/>
            <person name="Berthelot C."/>
            <person name="Parey E."/>
            <person name="Roest-Crollius H."/>
            <person name="Braasch I."/>
            <person name="Postlethwait J."/>
            <person name="Bobe J."/>
            <person name="Montfort J."/>
            <person name="Bouchez O."/>
            <person name="Begum T."/>
            <person name="Mejri S."/>
            <person name="Adams A."/>
            <person name="Chen W.-J."/>
            <person name="Guiguen Y."/>
        </authorList>
    </citation>
    <scope>NUCLEOTIDE SEQUENCE</scope>
    <source>
        <tissue evidence="2">Blood</tissue>
    </source>
</reference>
<proteinExistence type="predicted"/>
<feature type="region of interest" description="Disordered" evidence="1">
    <location>
        <begin position="127"/>
        <end position="160"/>
    </location>
</feature>
<dbReference type="PANTHER" id="PTHR34756">
    <property type="entry name" value="CELL DIVISION CYCLE-ASSOCIATED PROTEIN 3"/>
    <property type="match status" value="1"/>
</dbReference>
<protein>
    <submittedName>
        <fullName evidence="2">Uncharacterized protein</fullName>
    </submittedName>
</protein>
<evidence type="ECO:0000256" key="1">
    <source>
        <dbReference type="SAM" id="MobiDB-lite"/>
    </source>
</evidence>
<dbReference type="AlphaFoldDB" id="A0A8T3CPM4"/>
<evidence type="ECO:0000313" key="3">
    <source>
        <dbReference type="Proteomes" id="UP000829720"/>
    </source>
</evidence>
<keyword evidence="3" id="KW-1185">Reference proteome</keyword>
<name>A0A8T3CPM4_9TELE</name>
<feature type="region of interest" description="Disordered" evidence="1">
    <location>
        <begin position="225"/>
        <end position="320"/>
    </location>
</feature>
<feature type="compositionally biased region" description="Basic and acidic residues" evidence="1">
    <location>
        <begin position="428"/>
        <end position="441"/>
    </location>
</feature>
<dbReference type="Proteomes" id="UP000829720">
    <property type="component" value="Unassembled WGS sequence"/>
</dbReference>
<comment type="caution">
    <text evidence="2">The sequence shown here is derived from an EMBL/GenBank/DDBJ whole genome shotgun (WGS) entry which is preliminary data.</text>
</comment>
<dbReference type="PANTHER" id="PTHR34756:SF1">
    <property type="entry name" value="CELL DIVISION CYCLE-ASSOCIATED PROTEIN 3"/>
    <property type="match status" value="1"/>
</dbReference>
<dbReference type="InterPro" id="IPR038832">
    <property type="entry name" value="CDCA3"/>
</dbReference>
<organism evidence="2 3">
    <name type="scientific">Albula goreensis</name>
    <dbReference type="NCBI Taxonomy" id="1534307"/>
    <lineage>
        <taxon>Eukaryota</taxon>
        <taxon>Metazoa</taxon>
        <taxon>Chordata</taxon>
        <taxon>Craniata</taxon>
        <taxon>Vertebrata</taxon>
        <taxon>Euteleostomi</taxon>
        <taxon>Actinopterygii</taxon>
        <taxon>Neopterygii</taxon>
        <taxon>Teleostei</taxon>
        <taxon>Albuliformes</taxon>
        <taxon>Albulidae</taxon>
        <taxon>Albula</taxon>
    </lineage>
</organism>
<dbReference type="EMBL" id="JAERUA010000020">
    <property type="protein sequence ID" value="KAI1885777.1"/>
    <property type="molecule type" value="Genomic_DNA"/>
</dbReference>
<feature type="region of interest" description="Disordered" evidence="1">
    <location>
        <begin position="356"/>
        <end position="452"/>
    </location>
</feature>
<sequence>MGASESKIAVETPRPDRSCQIRNERVCRLVDPRSPSTGIDRTPIQVGDAAARGSVKVECEGPVLTGDPRSPSVGITRTPMKDVMRATVHSFARRLGMLFLNEGGDTAAPLPPFTFSKLQNLHLEEDGELDSTEPLLPPPSFDSDPLSSGACSPPAPACQRDQTCDAEASCTHDLGFQAEEEQRHTDVEVDHILDMDSASGDDDPTLRKELSLSLLTCHEGVVSSQMVSDDAPHLLSPLSNTNPHRESDLEACQSPTPDSVRSSPVKASPSGMKVCSDTNEPQNDKIDTPAKPESIVEDLPDPAATELTPTHNQKPQAEVDQIEVKRPIFNTKSPSQVVFKPQWLGVGFGVAGVRARGVQGKGKGGSSPLSVRSGKNAGNENKGQPAKQKQRDRCGKTLANEGRSPLQVLKERNSPLDNASQMKLKMATPDRQRLGQIDRRALSLSLNKENQR</sequence>